<evidence type="ECO:0000256" key="11">
    <source>
        <dbReference type="ARBA" id="ARBA00023161"/>
    </source>
</evidence>
<dbReference type="GO" id="GO:0005737">
    <property type="term" value="C:cytoplasm"/>
    <property type="evidence" value="ECO:0007669"/>
    <property type="project" value="UniProtKB-SubCell"/>
</dbReference>
<proteinExistence type="inferred from homology"/>
<dbReference type="GO" id="GO:0002040">
    <property type="term" value="P:sprouting angiogenesis"/>
    <property type="evidence" value="ECO:0007669"/>
    <property type="project" value="UniProtKB-ARBA"/>
</dbReference>
<dbReference type="InterPro" id="IPR029064">
    <property type="entry name" value="Ribosomal_eL30-like_sf"/>
</dbReference>
<evidence type="ECO:0000256" key="6">
    <source>
        <dbReference type="ARBA" id="ARBA00022574"/>
    </source>
</evidence>
<feature type="repeat" description="WD" evidence="14">
    <location>
        <begin position="686"/>
        <end position="725"/>
    </location>
</feature>
<dbReference type="SMART" id="SM00320">
    <property type="entry name" value="WD40"/>
    <property type="match status" value="7"/>
</dbReference>
<name>A0A3N0YC62_ANAGA</name>
<evidence type="ECO:0000256" key="14">
    <source>
        <dbReference type="PROSITE-ProRule" id="PRU00221"/>
    </source>
</evidence>
<dbReference type="FunFam" id="1.20.1280.50:FF:000001">
    <property type="entry name" value="F-box/WD repeat-containing protein 11 isoform X2"/>
    <property type="match status" value="1"/>
</dbReference>
<reference evidence="16 17" key="1">
    <citation type="submission" date="2018-10" db="EMBL/GenBank/DDBJ databases">
        <title>Genome assembly for a Yunnan-Guizhou Plateau 3E fish, Anabarilius grahami (Regan), and its evolutionary and genetic applications.</title>
        <authorList>
            <person name="Jiang W."/>
        </authorList>
    </citation>
    <scope>NUCLEOTIDE SEQUENCE [LARGE SCALE GENOMIC DNA]</scope>
    <source>
        <strain evidence="16">AG-KIZ</strain>
        <tissue evidence="16">Muscle</tissue>
    </source>
</reference>
<feature type="repeat" description="WD" evidence="14">
    <location>
        <begin position="809"/>
        <end position="848"/>
    </location>
</feature>
<dbReference type="PROSITE" id="PS50181">
    <property type="entry name" value="FBOX"/>
    <property type="match status" value="1"/>
</dbReference>
<comment type="pathway">
    <text evidence="2">Protein modification; protein ubiquitination.</text>
</comment>
<comment type="function">
    <text evidence="12">Substrate recognition component of a SCF (SKP1-CUL1-F-box protein) E3 ubiquitin-protein ligase complex which mediates the ubiquitination and subsequent proteasomal degradation of target proteins. Probably recognizes and binds to phosphorylated target proteins: the interaction with substrates requires the phosphorylation of the two serine residues in the substrates' destruction motif D-S-G-X(2,3,4)-S. SCF(FBXW11) mediates the ubiquitination of phosphorylated CTNNB1 and participates in Wnt signaling regulation. Participates in Wnt signaling regulation, and plays a role in eye and jaw development. SCF(FBXW11) plays a key role in NF-kappa-B activation by mediating ubiquitination of phosphorylated NFKBIA, leading to its degradation by the proteasome, thereby allowing the associated NF-kappa-B complex to translocate into the nucleus and to activate transcription.</text>
</comment>
<keyword evidence="10" id="KW-0648">Protein biosynthesis</keyword>
<dbReference type="InterPro" id="IPR050995">
    <property type="entry name" value="WD-F-box_domain-protein"/>
</dbReference>
<feature type="repeat" description="WD" evidence="14">
    <location>
        <begin position="646"/>
        <end position="685"/>
    </location>
</feature>
<keyword evidence="17" id="KW-1185">Reference proteome</keyword>
<evidence type="ECO:0000259" key="15">
    <source>
        <dbReference type="PROSITE" id="PS50181"/>
    </source>
</evidence>
<dbReference type="SUPFAM" id="SSF50978">
    <property type="entry name" value="WD40 repeat-like"/>
    <property type="match status" value="1"/>
</dbReference>
<dbReference type="InterPro" id="IPR020472">
    <property type="entry name" value="WD40_PAC1"/>
</dbReference>
<sequence>MISLIIPPKDQISRVAKMLADEFGTASNIKSRVNRLSVLGAITSVQQRLKLYNKVPHNGLVVYCGTIVTDEGKEKKVNIDFEPFKPINTSLYLCDNKFHTEALTALLSDDSKFGFIVIDGSGALFGTLQGNTRDVLHKFTVDLPKKHGRGGQSALRFARLRMEKRHNYVRKVAETSVQLFVSNDKVNVAGLVLAGSADFKTELSQSDMFDPRLQAKVLKLVDISYGGENGFNQAIELSAEVLSNVKFIQEKKLIGRYFDEISQDTGKYCFGVDDTLKAMEMGAVEILIVYENLETMRYVLRMHGAEVNGLENDEKVIHLTPEQEKDKSHFIDKETGQEHELIEVMPLLEWFANSYKKFGATLEIVTDKSQEGSQFVKGFGGIGGDTEFGFISFGDIHHVFVVSLFTRVHGRVSIFTVGFNQNNNNMDPDMEDKTLELMNITVMESQNNTDDISPKKTTVFKLGNGSVAGSRKRPSQVNYEKEKDLCIQLFDQWSESDQVEFVEHLISRMCHYQHGHINSYLKPMLQRDFITALPAQGLDHIAENILSFLDARSLCSAELVCREWQRVISDGMLWKKLIERMVRTDPLWKGLSERHQWEKYLFKNRTNEVPPNSYYHSLYPKIIQDIETIEANWRCGRHNLQRIQCRSENSKGVYCLQYDDDKIISGLRDNSIKIWDKQSLECLKVLTGHTGSVLCLQYDDRVIVTGSSDSTVRVWDVDSGEVLNTLIHHNEAVLHLRFCNGLMVTCSKDRSIAVWDMASATDISLRRVLVGHRAAVNVVDFDDKYIVSASGDRTIKVWSTSTCEFVRTLNGHKRGIACLQYRDRLVVSGSSDNTIRLWDIECGACLRVLEGHEELVRCIRFDNKRIVSGAYDGKIKVWDLQAALDPRAPASTLCLRTLVEHSGRVFRLQFDEFQIISSSHDDTILIWDFLNVSTNGQSEGRSPSRTYTCLFSVPVCPGRAES</sequence>
<evidence type="ECO:0000256" key="5">
    <source>
        <dbReference type="ARBA" id="ARBA00022490"/>
    </source>
</evidence>
<dbReference type="Pfam" id="PF12125">
    <property type="entry name" value="Beta-TrCP_D"/>
    <property type="match status" value="1"/>
</dbReference>
<dbReference type="InterPro" id="IPR024049">
    <property type="entry name" value="eRF1_1_sf"/>
</dbReference>
<evidence type="ECO:0000256" key="13">
    <source>
        <dbReference type="ARBA" id="ARBA00062074"/>
    </source>
</evidence>
<dbReference type="Pfam" id="PF03463">
    <property type="entry name" value="eRF1_1"/>
    <property type="match status" value="1"/>
</dbReference>
<dbReference type="Gene3D" id="1.20.1280.50">
    <property type="match status" value="1"/>
</dbReference>
<dbReference type="PROSITE" id="PS50294">
    <property type="entry name" value="WD_REPEATS_REGION"/>
    <property type="match status" value="4"/>
</dbReference>
<evidence type="ECO:0000256" key="8">
    <source>
        <dbReference type="ARBA" id="ARBA00022737"/>
    </source>
</evidence>
<comment type="subunit">
    <text evidence="13">Self-associates. Component of the SCF(FBXW11) complex.</text>
</comment>
<protein>
    <recommendedName>
        <fullName evidence="4">Eukaryotic peptide chain release factor subunit 1</fullName>
    </recommendedName>
</protein>
<organism evidence="16 17">
    <name type="scientific">Anabarilius grahami</name>
    <name type="common">Kanglang fish</name>
    <name type="synonym">Barilius grahami</name>
    <dbReference type="NCBI Taxonomy" id="495550"/>
    <lineage>
        <taxon>Eukaryota</taxon>
        <taxon>Metazoa</taxon>
        <taxon>Chordata</taxon>
        <taxon>Craniata</taxon>
        <taxon>Vertebrata</taxon>
        <taxon>Euteleostomi</taxon>
        <taxon>Actinopterygii</taxon>
        <taxon>Neopterygii</taxon>
        <taxon>Teleostei</taxon>
        <taxon>Ostariophysi</taxon>
        <taxon>Cypriniformes</taxon>
        <taxon>Xenocyprididae</taxon>
        <taxon>Xenocypridinae</taxon>
        <taxon>Xenocypridinae incertae sedis</taxon>
        <taxon>Anabarilius</taxon>
    </lineage>
</organism>
<dbReference type="InterPro" id="IPR021977">
    <property type="entry name" value="Beta-TrCP_D"/>
</dbReference>
<dbReference type="CDD" id="cd00200">
    <property type="entry name" value="WD40"/>
    <property type="match status" value="1"/>
</dbReference>
<dbReference type="SUPFAM" id="SSF53137">
    <property type="entry name" value="Translational machinery components"/>
    <property type="match status" value="1"/>
</dbReference>
<dbReference type="SUPFAM" id="SSF55481">
    <property type="entry name" value="N-terminal domain of eukaryotic peptide chain release factor subunit 1, ERF1"/>
    <property type="match status" value="1"/>
</dbReference>
<dbReference type="SMART" id="SM01194">
    <property type="entry name" value="eRF1_1"/>
    <property type="match status" value="1"/>
</dbReference>
<dbReference type="Gene3D" id="3.30.420.60">
    <property type="entry name" value="eRF1 domain 2"/>
    <property type="match status" value="1"/>
</dbReference>
<dbReference type="GO" id="GO:0016055">
    <property type="term" value="P:Wnt signaling pathway"/>
    <property type="evidence" value="ECO:0007669"/>
    <property type="project" value="UniProtKB-KW"/>
</dbReference>
<feature type="repeat" description="WD" evidence="14">
    <location>
        <begin position="898"/>
        <end position="928"/>
    </location>
</feature>
<feature type="repeat" description="WD" evidence="14">
    <location>
        <begin position="849"/>
        <end position="881"/>
    </location>
</feature>
<dbReference type="GO" id="GO:0000184">
    <property type="term" value="P:nuclear-transcribed mRNA catabolic process, nonsense-mediated decay"/>
    <property type="evidence" value="ECO:0007669"/>
    <property type="project" value="UniProtKB-KW"/>
</dbReference>
<dbReference type="Gene3D" id="2.130.10.10">
    <property type="entry name" value="YVTN repeat-like/Quinoprotein amine dehydrogenase"/>
    <property type="match status" value="1"/>
</dbReference>
<keyword evidence="11" id="KW-0866">Nonsense-mediated mRNA decay</keyword>
<dbReference type="InterPro" id="IPR001680">
    <property type="entry name" value="WD40_rpt"/>
</dbReference>
<comment type="subcellular location">
    <subcellularLocation>
        <location evidence="1">Cytoplasm</location>
    </subcellularLocation>
</comment>
<evidence type="ECO:0000256" key="4">
    <source>
        <dbReference type="ARBA" id="ARBA00013382"/>
    </source>
</evidence>
<evidence type="ECO:0000256" key="7">
    <source>
        <dbReference type="ARBA" id="ARBA00022687"/>
    </source>
</evidence>
<keyword evidence="7" id="KW-0879">Wnt signaling pathway</keyword>
<dbReference type="Pfam" id="PF00400">
    <property type="entry name" value="WD40"/>
    <property type="match status" value="7"/>
</dbReference>
<dbReference type="OrthoDB" id="19711at2759"/>
<dbReference type="GO" id="GO:0003747">
    <property type="term" value="F:translation release factor activity"/>
    <property type="evidence" value="ECO:0007669"/>
    <property type="project" value="InterPro"/>
</dbReference>
<dbReference type="PANTHER" id="PTHR14604">
    <property type="entry name" value="WD40 REPEAT PF20"/>
    <property type="match status" value="1"/>
</dbReference>
<dbReference type="Pfam" id="PF03465">
    <property type="entry name" value="eRF1_3"/>
    <property type="match status" value="1"/>
</dbReference>
<keyword evidence="5" id="KW-0963">Cytoplasm</keyword>
<dbReference type="Proteomes" id="UP000281406">
    <property type="component" value="Unassembled WGS sequence"/>
</dbReference>
<dbReference type="InterPro" id="IPR005140">
    <property type="entry name" value="eRF1_Pelota-like_N"/>
</dbReference>
<feature type="repeat" description="WD" evidence="14">
    <location>
        <begin position="769"/>
        <end position="808"/>
    </location>
</feature>
<dbReference type="FunFam" id="2.130.10.10:FF:000004">
    <property type="entry name" value="F-box/WD repeat-containing protein 11 isoform X2"/>
    <property type="match status" value="1"/>
</dbReference>
<evidence type="ECO:0000256" key="9">
    <source>
        <dbReference type="ARBA" id="ARBA00022786"/>
    </source>
</evidence>
<dbReference type="InterPro" id="IPR042226">
    <property type="entry name" value="eFR1_2_sf"/>
</dbReference>
<dbReference type="InterPro" id="IPR004403">
    <property type="entry name" value="Peptide_chain-rel_eRF1/aRF1"/>
</dbReference>
<feature type="domain" description="F-box" evidence="15">
    <location>
        <begin position="539"/>
        <end position="577"/>
    </location>
</feature>
<evidence type="ECO:0000256" key="2">
    <source>
        <dbReference type="ARBA" id="ARBA00004906"/>
    </source>
</evidence>
<gene>
    <name evidence="16" type="ORF">DPX16_4641</name>
</gene>
<dbReference type="Pfam" id="PF12937">
    <property type="entry name" value="F-box-like"/>
    <property type="match status" value="1"/>
</dbReference>
<dbReference type="EMBL" id="RJVU01047220">
    <property type="protein sequence ID" value="ROL43807.1"/>
    <property type="molecule type" value="Genomic_DNA"/>
</dbReference>
<dbReference type="AlphaFoldDB" id="A0A3N0YC62"/>
<dbReference type="CDD" id="cd22183">
    <property type="entry name" value="F-box_FBXW1B"/>
    <property type="match status" value="1"/>
</dbReference>
<dbReference type="FunFam" id="3.30.420.60:FF:000001">
    <property type="entry name" value="Eukaryotic peptide chain release factor subunit 1"/>
    <property type="match status" value="1"/>
</dbReference>
<dbReference type="SUPFAM" id="SSF81383">
    <property type="entry name" value="F-box domain"/>
    <property type="match status" value="1"/>
</dbReference>
<dbReference type="GO" id="GO:0046983">
    <property type="term" value="F:protein dimerization activity"/>
    <property type="evidence" value="ECO:0007669"/>
    <property type="project" value="InterPro"/>
</dbReference>
<keyword evidence="8" id="KW-0677">Repeat</keyword>
<feature type="repeat" description="WD" evidence="14">
    <location>
        <begin position="726"/>
        <end position="765"/>
    </location>
</feature>
<keyword evidence="9" id="KW-0833">Ubl conjugation pathway</keyword>
<dbReference type="FunFam" id="3.30.1330.30:FF:000009">
    <property type="entry name" value="Eukaryotic peptide chain release factor subunit 1"/>
    <property type="match status" value="1"/>
</dbReference>
<dbReference type="InterPro" id="IPR001810">
    <property type="entry name" value="F-box_dom"/>
</dbReference>
<dbReference type="SUPFAM" id="SSF55315">
    <property type="entry name" value="L30e-like"/>
    <property type="match status" value="1"/>
</dbReference>
<accession>A0A3N0YC62</accession>
<dbReference type="Gene3D" id="3.30.1330.30">
    <property type="match status" value="1"/>
</dbReference>
<evidence type="ECO:0000256" key="1">
    <source>
        <dbReference type="ARBA" id="ARBA00004496"/>
    </source>
</evidence>
<evidence type="ECO:0000313" key="17">
    <source>
        <dbReference type="Proteomes" id="UP000281406"/>
    </source>
</evidence>
<dbReference type="PROSITE" id="PS00678">
    <property type="entry name" value="WD_REPEATS_1"/>
    <property type="match status" value="4"/>
</dbReference>
<dbReference type="InterPro" id="IPR019775">
    <property type="entry name" value="WD40_repeat_CS"/>
</dbReference>
<evidence type="ECO:0000313" key="16">
    <source>
        <dbReference type="EMBL" id="ROL43807.1"/>
    </source>
</evidence>
<dbReference type="InterPro" id="IPR015943">
    <property type="entry name" value="WD40/YVTN_repeat-like_dom_sf"/>
</dbReference>
<comment type="caution">
    <text evidence="16">The sequence shown here is derived from an EMBL/GenBank/DDBJ whole genome shotgun (WGS) entry which is preliminary data.</text>
</comment>
<dbReference type="PROSITE" id="PS50082">
    <property type="entry name" value="WD_REPEATS_2"/>
    <property type="match status" value="7"/>
</dbReference>
<dbReference type="PANTHER" id="PTHR14604:SF6">
    <property type="entry name" value="F-BOX AND WD REPEAT DOMAIN-CONTAINING 11-B"/>
    <property type="match status" value="1"/>
</dbReference>
<dbReference type="InterPro" id="IPR005141">
    <property type="entry name" value="eRF1_2"/>
</dbReference>
<keyword evidence="6 14" id="KW-0853">WD repeat</keyword>
<dbReference type="InterPro" id="IPR005142">
    <property type="entry name" value="eRF1_3"/>
</dbReference>
<dbReference type="NCBIfam" id="TIGR03676">
    <property type="entry name" value="aRF1_eRF1"/>
    <property type="match status" value="1"/>
</dbReference>
<dbReference type="Pfam" id="PF03464">
    <property type="entry name" value="eRF1_2"/>
    <property type="match status" value="1"/>
</dbReference>
<dbReference type="Gene3D" id="3.30.960.10">
    <property type="entry name" value="eRF1 domain 1"/>
    <property type="match status" value="1"/>
</dbReference>
<dbReference type="SMART" id="SM00256">
    <property type="entry name" value="FBOX"/>
    <property type="match status" value="1"/>
</dbReference>
<dbReference type="InterPro" id="IPR036322">
    <property type="entry name" value="WD40_repeat_dom_sf"/>
</dbReference>
<evidence type="ECO:0000256" key="10">
    <source>
        <dbReference type="ARBA" id="ARBA00022917"/>
    </source>
</evidence>
<comment type="similarity">
    <text evidence="3">Belongs to the eukaryotic release factor 1 family.</text>
</comment>
<evidence type="ECO:0000256" key="12">
    <source>
        <dbReference type="ARBA" id="ARBA00056772"/>
    </source>
</evidence>
<evidence type="ECO:0000256" key="3">
    <source>
        <dbReference type="ARBA" id="ARBA00005326"/>
    </source>
</evidence>
<dbReference type="Gene3D" id="6.10.250.1840">
    <property type="match status" value="1"/>
</dbReference>
<dbReference type="PRINTS" id="PR00320">
    <property type="entry name" value="GPROTEINBRPT"/>
</dbReference>
<dbReference type="SMART" id="SM01028">
    <property type="entry name" value="Beta-TrCP_D"/>
    <property type="match status" value="1"/>
</dbReference>
<dbReference type="InterPro" id="IPR036047">
    <property type="entry name" value="F-box-like_dom_sf"/>
</dbReference>